<evidence type="ECO:0000313" key="12">
    <source>
        <dbReference type="Proteomes" id="UP001345827"/>
    </source>
</evidence>
<dbReference type="CDD" id="cd05285">
    <property type="entry name" value="sorbitol_DH"/>
    <property type="match status" value="1"/>
</dbReference>
<dbReference type="InterPro" id="IPR013154">
    <property type="entry name" value="ADH-like_N"/>
</dbReference>
<feature type="domain" description="Alcohol dehydrogenase-like C-terminal" evidence="9">
    <location>
        <begin position="186"/>
        <end position="331"/>
    </location>
</feature>
<dbReference type="PROSITE" id="PS00059">
    <property type="entry name" value="ADH_ZINC"/>
    <property type="match status" value="1"/>
</dbReference>
<accession>A0AAV9Q7T6</accession>
<dbReference type="InterPro" id="IPR036291">
    <property type="entry name" value="NAD(P)-bd_dom_sf"/>
</dbReference>
<dbReference type="PANTHER" id="PTHR43161:SF25">
    <property type="entry name" value="ALCOHOL DEHYDROGENASE, PUTATIVE (AFU_ORTHOLOGUE AFUA_1G14390)-RELATED"/>
    <property type="match status" value="1"/>
</dbReference>
<dbReference type="InterPro" id="IPR002328">
    <property type="entry name" value="ADH_Zn_CS"/>
</dbReference>
<dbReference type="SUPFAM" id="SSF51735">
    <property type="entry name" value="NAD(P)-binding Rossmann-fold domains"/>
    <property type="match status" value="1"/>
</dbReference>
<evidence type="ECO:0000256" key="7">
    <source>
        <dbReference type="ARBA" id="ARBA00023027"/>
    </source>
</evidence>
<evidence type="ECO:0008006" key="13">
    <source>
        <dbReference type="Google" id="ProtNLM"/>
    </source>
</evidence>
<gene>
    <name evidence="11" type="ORF">LTR25_005845</name>
</gene>
<keyword evidence="12" id="KW-1185">Reference proteome</keyword>
<dbReference type="Proteomes" id="UP001345827">
    <property type="component" value="Unassembled WGS sequence"/>
</dbReference>
<dbReference type="Gene3D" id="3.40.50.720">
    <property type="entry name" value="NAD(P)-binding Rossmann-like Domain"/>
    <property type="match status" value="1"/>
</dbReference>
<evidence type="ECO:0000259" key="10">
    <source>
        <dbReference type="Pfam" id="PF08240"/>
    </source>
</evidence>
<dbReference type="Gene3D" id="3.90.180.10">
    <property type="entry name" value="Medium-chain alcohol dehydrogenases, catalytic domain"/>
    <property type="match status" value="1"/>
</dbReference>
<keyword evidence="4 8" id="KW-0479">Metal-binding</keyword>
<dbReference type="SUPFAM" id="SSF50129">
    <property type="entry name" value="GroES-like"/>
    <property type="match status" value="1"/>
</dbReference>
<dbReference type="InterPro" id="IPR013149">
    <property type="entry name" value="ADH-like_C"/>
</dbReference>
<evidence type="ECO:0000256" key="8">
    <source>
        <dbReference type="RuleBase" id="RU361277"/>
    </source>
</evidence>
<dbReference type="Pfam" id="PF00107">
    <property type="entry name" value="ADH_zinc_N"/>
    <property type="match status" value="1"/>
</dbReference>
<keyword evidence="5 8" id="KW-0862">Zinc</keyword>
<evidence type="ECO:0000256" key="5">
    <source>
        <dbReference type="ARBA" id="ARBA00022833"/>
    </source>
</evidence>
<keyword evidence="6" id="KW-0560">Oxidoreductase</keyword>
<evidence type="ECO:0000256" key="6">
    <source>
        <dbReference type="ARBA" id="ARBA00023002"/>
    </source>
</evidence>
<dbReference type="Pfam" id="PF08240">
    <property type="entry name" value="ADH_N"/>
    <property type="match status" value="1"/>
</dbReference>
<name>A0AAV9Q7T6_9PEZI</name>
<comment type="pathway">
    <text evidence="2">Carbohydrate degradation.</text>
</comment>
<proteinExistence type="inferred from homology"/>
<dbReference type="PANTHER" id="PTHR43161">
    <property type="entry name" value="SORBITOL DEHYDROGENASE"/>
    <property type="match status" value="1"/>
</dbReference>
<comment type="cofactor">
    <cofactor evidence="1 8">
        <name>Zn(2+)</name>
        <dbReference type="ChEBI" id="CHEBI:29105"/>
    </cofactor>
</comment>
<protein>
    <recommendedName>
        <fullName evidence="13">Enoyl reductase (ER) domain-containing protein</fullName>
    </recommendedName>
</protein>
<evidence type="ECO:0000256" key="1">
    <source>
        <dbReference type="ARBA" id="ARBA00001947"/>
    </source>
</evidence>
<sequence>MGSLTTSSRGHYLVQSKAFQAKDIELAPPGPDEVQIAPRSTTLCGSDLHYYTHYRNGSITVREPLCLGHESAGEVLMVGSEVKDRRVGDKVAIECGVPCLECEFCLGERYNLCPKLRFRGSGAAFPHFQGTMQGKINHPARWTHRLPDALTFDDGALLEPLSVACHAVRRAKVVPASSCLVIGAGAVGLLCAAVARFKGCSRIAICDIDKHRVDFALQNGFAQIGLTVERRVATNIEEELANARALARDMGDLIWPDTGPAGRFSIVFECTGVPSCVQTSIYAAKSGGRVMLVGMGTPNHTLPLSEAGAREIDLMPTWRYAYCYEEAMKIMSVVINDSSTPDIRKLITHRFNGLETLSEAFGLAASPQDASGNLVVKVVVNN</sequence>
<evidence type="ECO:0000256" key="4">
    <source>
        <dbReference type="ARBA" id="ARBA00022723"/>
    </source>
</evidence>
<reference evidence="11 12" key="1">
    <citation type="submission" date="2023-06" db="EMBL/GenBank/DDBJ databases">
        <title>Black Yeasts Isolated from many extreme environments.</title>
        <authorList>
            <person name="Coleine C."/>
            <person name="Stajich J.E."/>
            <person name="Selbmann L."/>
        </authorList>
    </citation>
    <scope>NUCLEOTIDE SEQUENCE [LARGE SCALE GENOMIC DNA]</scope>
    <source>
        <strain evidence="11 12">CCFEE 5887</strain>
    </source>
</reference>
<feature type="domain" description="Alcohol dehydrogenase-like N-terminal" evidence="10">
    <location>
        <begin position="30"/>
        <end position="148"/>
    </location>
</feature>
<evidence type="ECO:0000259" key="9">
    <source>
        <dbReference type="Pfam" id="PF00107"/>
    </source>
</evidence>
<dbReference type="AlphaFoldDB" id="A0AAV9Q7T6"/>
<dbReference type="GO" id="GO:0003939">
    <property type="term" value="F:L-iditol 2-dehydrogenase (NAD+) activity"/>
    <property type="evidence" value="ECO:0007669"/>
    <property type="project" value="TreeGrafter"/>
</dbReference>
<dbReference type="EMBL" id="JAXLQG010000009">
    <property type="protein sequence ID" value="KAK5535943.1"/>
    <property type="molecule type" value="Genomic_DNA"/>
</dbReference>
<evidence type="ECO:0000313" key="11">
    <source>
        <dbReference type="EMBL" id="KAK5535943.1"/>
    </source>
</evidence>
<evidence type="ECO:0000256" key="3">
    <source>
        <dbReference type="ARBA" id="ARBA00008072"/>
    </source>
</evidence>
<comment type="similarity">
    <text evidence="3 8">Belongs to the zinc-containing alcohol dehydrogenase family.</text>
</comment>
<organism evidence="11 12">
    <name type="scientific">Vermiconidia calcicola</name>
    <dbReference type="NCBI Taxonomy" id="1690605"/>
    <lineage>
        <taxon>Eukaryota</taxon>
        <taxon>Fungi</taxon>
        <taxon>Dikarya</taxon>
        <taxon>Ascomycota</taxon>
        <taxon>Pezizomycotina</taxon>
        <taxon>Dothideomycetes</taxon>
        <taxon>Dothideomycetidae</taxon>
        <taxon>Mycosphaerellales</taxon>
        <taxon>Extremaceae</taxon>
        <taxon>Vermiconidia</taxon>
    </lineage>
</organism>
<comment type="caution">
    <text evidence="11">The sequence shown here is derived from an EMBL/GenBank/DDBJ whole genome shotgun (WGS) entry which is preliminary data.</text>
</comment>
<dbReference type="GO" id="GO:0006062">
    <property type="term" value="P:sorbitol catabolic process"/>
    <property type="evidence" value="ECO:0007669"/>
    <property type="project" value="TreeGrafter"/>
</dbReference>
<dbReference type="GO" id="GO:0008270">
    <property type="term" value="F:zinc ion binding"/>
    <property type="evidence" value="ECO:0007669"/>
    <property type="project" value="InterPro"/>
</dbReference>
<evidence type="ECO:0000256" key="2">
    <source>
        <dbReference type="ARBA" id="ARBA00004921"/>
    </source>
</evidence>
<dbReference type="InterPro" id="IPR011032">
    <property type="entry name" value="GroES-like_sf"/>
</dbReference>
<keyword evidence="7" id="KW-0520">NAD</keyword>
<dbReference type="InterPro" id="IPR045306">
    <property type="entry name" value="SDH-like"/>
</dbReference>